<accession>A0A835EHH7</accession>
<comment type="caution">
    <text evidence="2">The sequence shown here is derived from an EMBL/GenBank/DDBJ whole genome shotgun (WGS) entry which is preliminary data.</text>
</comment>
<reference evidence="2" key="1">
    <citation type="submission" date="2020-07" db="EMBL/GenBank/DDBJ databases">
        <title>Genome sequence and genetic diversity analysis of an under-domesticated orphan crop, white fonio (Digitaria exilis).</title>
        <authorList>
            <person name="Bennetzen J.L."/>
            <person name="Chen S."/>
            <person name="Ma X."/>
            <person name="Wang X."/>
            <person name="Yssel A.E.J."/>
            <person name="Chaluvadi S.R."/>
            <person name="Johnson M."/>
            <person name="Gangashetty P."/>
            <person name="Hamidou F."/>
            <person name="Sanogo M.D."/>
            <person name="Zwaenepoel A."/>
            <person name="Wallace J."/>
            <person name="Van De Peer Y."/>
            <person name="Van Deynze A."/>
        </authorList>
    </citation>
    <scope>NUCLEOTIDE SEQUENCE</scope>
    <source>
        <tissue evidence="2">Leaves</tissue>
    </source>
</reference>
<keyword evidence="3" id="KW-1185">Reference proteome</keyword>
<evidence type="ECO:0000256" key="1">
    <source>
        <dbReference type="SAM" id="MobiDB-lite"/>
    </source>
</evidence>
<dbReference type="EMBL" id="JACEFO010001965">
    <property type="protein sequence ID" value="KAF8691344.1"/>
    <property type="molecule type" value="Genomic_DNA"/>
</dbReference>
<feature type="compositionally biased region" description="Acidic residues" evidence="1">
    <location>
        <begin position="16"/>
        <end position="26"/>
    </location>
</feature>
<gene>
    <name evidence="2" type="ORF">HU200_040475</name>
</gene>
<dbReference type="AlphaFoldDB" id="A0A835EHH7"/>
<name>A0A835EHH7_9POAL</name>
<evidence type="ECO:0000313" key="3">
    <source>
        <dbReference type="Proteomes" id="UP000636709"/>
    </source>
</evidence>
<dbReference type="Proteomes" id="UP000636709">
    <property type="component" value="Unassembled WGS sequence"/>
</dbReference>
<feature type="region of interest" description="Disordered" evidence="1">
    <location>
        <begin position="1"/>
        <end position="75"/>
    </location>
</feature>
<organism evidence="2 3">
    <name type="scientific">Digitaria exilis</name>
    <dbReference type="NCBI Taxonomy" id="1010633"/>
    <lineage>
        <taxon>Eukaryota</taxon>
        <taxon>Viridiplantae</taxon>
        <taxon>Streptophyta</taxon>
        <taxon>Embryophyta</taxon>
        <taxon>Tracheophyta</taxon>
        <taxon>Spermatophyta</taxon>
        <taxon>Magnoliopsida</taxon>
        <taxon>Liliopsida</taxon>
        <taxon>Poales</taxon>
        <taxon>Poaceae</taxon>
        <taxon>PACMAD clade</taxon>
        <taxon>Panicoideae</taxon>
        <taxon>Panicodae</taxon>
        <taxon>Paniceae</taxon>
        <taxon>Anthephorinae</taxon>
        <taxon>Digitaria</taxon>
    </lineage>
</organism>
<evidence type="ECO:0000313" key="2">
    <source>
        <dbReference type="EMBL" id="KAF8691344.1"/>
    </source>
</evidence>
<proteinExistence type="predicted"/>
<sequence>MAGGGGWCLFARAGEEREEEEREEEPAAPVQIGPAAPGGVARQGSPGSPRQAGWRDRGWPTGRLAGARGQRGSPAAPHALARQGYLAAPVGLARPKRPLVPMMFYLGANGGRCWRSEGEVFPMCRLDHLKIVYVSGFRCYRPQIELLHGILGNGAVLEQLLIDFTQSNGRAVTGSDFAWRLRNSAAASRRGPLPPAAQLLMTGTSTSILEKVSPPATEMHDTLAIIVREMGKDEGVPETGKTKAAAPTSRPFASLFMHADAVDVALMVLGLVGAIGDGMSTPMMLFSPTVSSTTSAAAALTASSSSAPRWTR</sequence>
<protein>
    <submittedName>
        <fullName evidence="2">Uncharacterized protein</fullName>
    </submittedName>
</protein>